<dbReference type="Proteomes" id="UP000004671">
    <property type="component" value="Chromosome"/>
</dbReference>
<dbReference type="EMBL" id="CM001402">
    <property type="protein sequence ID" value="EHO40837.1"/>
    <property type="molecule type" value="Genomic_DNA"/>
</dbReference>
<dbReference type="InParanoid" id="H1XXW2"/>
<dbReference type="Gene3D" id="3.40.50.2300">
    <property type="match status" value="1"/>
</dbReference>
<evidence type="ECO:0000313" key="2">
    <source>
        <dbReference type="EMBL" id="EHO40837.1"/>
    </source>
</evidence>
<dbReference type="STRING" id="880073.Cabys_3917"/>
<dbReference type="Proteomes" id="UP000183868">
    <property type="component" value="Chromosome"/>
</dbReference>
<reference evidence="2 3" key="1">
    <citation type="submission" date="2011-09" db="EMBL/GenBank/DDBJ databases">
        <title>The permanent draft genome of Caldithrix abyssi DSM 13497.</title>
        <authorList>
            <consortium name="US DOE Joint Genome Institute (JGI-PGF)"/>
            <person name="Lucas S."/>
            <person name="Han J."/>
            <person name="Lapidus A."/>
            <person name="Bruce D."/>
            <person name="Goodwin L."/>
            <person name="Pitluck S."/>
            <person name="Peters L."/>
            <person name="Kyrpides N."/>
            <person name="Mavromatis K."/>
            <person name="Ivanova N."/>
            <person name="Mikhailova N."/>
            <person name="Chertkov O."/>
            <person name="Detter J.C."/>
            <person name="Tapia R."/>
            <person name="Han C."/>
            <person name="Land M."/>
            <person name="Hauser L."/>
            <person name="Markowitz V."/>
            <person name="Cheng J.-F."/>
            <person name="Hugenholtz P."/>
            <person name="Woyke T."/>
            <person name="Wu D."/>
            <person name="Spring S."/>
            <person name="Brambilla E."/>
            <person name="Klenk H.-P."/>
            <person name="Eisen J.A."/>
        </authorList>
    </citation>
    <scope>NUCLEOTIDE SEQUENCE [LARGE SCALE GENOMIC DNA]</scope>
    <source>
        <strain evidence="2 3">DSM 13497</strain>
    </source>
</reference>
<dbReference type="EMBL" id="CP018099">
    <property type="protein sequence ID" value="APF20662.1"/>
    <property type="molecule type" value="Genomic_DNA"/>
</dbReference>
<dbReference type="AlphaFoldDB" id="H1XXW2"/>
<dbReference type="HOGENOM" id="CLU_1988499_0_0_0"/>
<dbReference type="KEGG" id="caby:Cabys_3917"/>
<dbReference type="RefSeq" id="WP_006927892.1">
    <property type="nucleotide sequence ID" value="NZ_CM001402.1"/>
</dbReference>
<keyword evidence="3" id="KW-1185">Reference proteome</keyword>
<dbReference type="OrthoDB" id="508510at2"/>
<evidence type="ECO:0000313" key="4">
    <source>
        <dbReference type="Proteomes" id="UP000183868"/>
    </source>
</evidence>
<proteinExistence type="predicted"/>
<protein>
    <submittedName>
        <fullName evidence="1">Response regulator receiver domain-containing protein</fullName>
    </submittedName>
</protein>
<gene>
    <name evidence="1" type="ORF">Cabys_3917</name>
    <name evidence="2" type="ORF">Calab_1211</name>
</gene>
<dbReference type="PaxDb" id="880073-Calab_1211"/>
<dbReference type="InterPro" id="IPR011006">
    <property type="entry name" value="CheY-like_superfamily"/>
</dbReference>
<reference evidence="1 4" key="2">
    <citation type="submission" date="2016-11" db="EMBL/GenBank/DDBJ databases">
        <title>Genomic analysis of Caldithrix abyssi and proposal of a novel bacterial phylum Caldithrichaeota.</title>
        <authorList>
            <person name="Kublanov I."/>
            <person name="Sigalova O."/>
            <person name="Gavrilov S."/>
            <person name="Lebedinsky A."/>
            <person name="Ivanova N."/>
            <person name="Daum C."/>
            <person name="Reddy T."/>
            <person name="Klenk H.P."/>
            <person name="Goker M."/>
            <person name="Reva O."/>
            <person name="Miroshnichenko M."/>
            <person name="Kyprides N."/>
            <person name="Woyke T."/>
            <person name="Gelfand M."/>
        </authorList>
    </citation>
    <scope>NUCLEOTIDE SEQUENCE [LARGE SCALE GENOMIC DNA]</scope>
    <source>
        <strain evidence="1 4">LF13</strain>
    </source>
</reference>
<sequence>MKIFICEQDPYKAKLIQDILGIYNYRLVTINQISDLFRKAHFQRPKVIVVDETFVEHAPHDFFRRLRKDPITAKIPVIFIKNKASKINLKDIDNLTEVVSEPFKIKNFRHFIDRWTIFRSLYLTN</sequence>
<dbReference type="SUPFAM" id="SSF52172">
    <property type="entry name" value="CheY-like"/>
    <property type="match status" value="1"/>
</dbReference>
<accession>H1XXW2</accession>
<evidence type="ECO:0000313" key="3">
    <source>
        <dbReference type="Proteomes" id="UP000004671"/>
    </source>
</evidence>
<organism evidence="2 3">
    <name type="scientific">Caldithrix abyssi DSM 13497</name>
    <dbReference type="NCBI Taxonomy" id="880073"/>
    <lineage>
        <taxon>Bacteria</taxon>
        <taxon>Pseudomonadati</taxon>
        <taxon>Calditrichota</taxon>
        <taxon>Calditrichia</taxon>
        <taxon>Calditrichales</taxon>
        <taxon>Calditrichaceae</taxon>
        <taxon>Caldithrix</taxon>
    </lineage>
</organism>
<name>H1XXW2_CALAY</name>
<evidence type="ECO:0000313" key="1">
    <source>
        <dbReference type="EMBL" id="APF20662.1"/>
    </source>
</evidence>